<organism evidence="1 2">
    <name type="scientific">Mycena belliarum</name>
    <dbReference type="NCBI Taxonomy" id="1033014"/>
    <lineage>
        <taxon>Eukaryota</taxon>
        <taxon>Fungi</taxon>
        <taxon>Dikarya</taxon>
        <taxon>Basidiomycota</taxon>
        <taxon>Agaricomycotina</taxon>
        <taxon>Agaricomycetes</taxon>
        <taxon>Agaricomycetidae</taxon>
        <taxon>Agaricales</taxon>
        <taxon>Marasmiineae</taxon>
        <taxon>Mycenaceae</taxon>
        <taxon>Mycena</taxon>
    </lineage>
</organism>
<reference evidence="1" key="1">
    <citation type="submission" date="2023-03" db="EMBL/GenBank/DDBJ databases">
        <title>Massive genome expansion in bonnet fungi (Mycena s.s.) driven by repeated elements and novel gene families across ecological guilds.</title>
        <authorList>
            <consortium name="Lawrence Berkeley National Laboratory"/>
            <person name="Harder C.B."/>
            <person name="Miyauchi S."/>
            <person name="Viragh M."/>
            <person name="Kuo A."/>
            <person name="Thoen E."/>
            <person name="Andreopoulos B."/>
            <person name="Lu D."/>
            <person name="Skrede I."/>
            <person name="Drula E."/>
            <person name="Henrissat B."/>
            <person name="Morin E."/>
            <person name="Kohler A."/>
            <person name="Barry K."/>
            <person name="LaButti K."/>
            <person name="Morin E."/>
            <person name="Salamov A."/>
            <person name="Lipzen A."/>
            <person name="Mereny Z."/>
            <person name="Hegedus B."/>
            <person name="Baldrian P."/>
            <person name="Stursova M."/>
            <person name="Weitz H."/>
            <person name="Taylor A."/>
            <person name="Grigoriev I.V."/>
            <person name="Nagy L.G."/>
            <person name="Martin F."/>
            <person name="Kauserud H."/>
        </authorList>
    </citation>
    <scope>NUCLEOTIDE SEQUENCE</scope>
    <source>
        <strain evidence="1">CBHHK173m</strain>
    </source>
</reference>
<evidence type="ECO:0000313" key="1">
    <source>
        <dbReference type="EMBL" id="KAJ7100968.1"/>
    </source>
</evidence>
<protein>
    <submittedName>
        <fullName evidence="1">Uncharacterized protein</fullName>
    </submittedName>
</protein>
<keyword evidence="2" id="KW-1185">Reference proteome</keyword>
<gene>
    <name evidence="1" type="ORF">B0H15DRAFT_796626</name>
</gene>
<evidence type="ECO:0000313" key="2">
    <source>
        <dbReference type="Proteomes" id="UP001222325"/>
    </source>
</evidence>
<sequence length="248" mass="28210">MSLVAARFHSWTKPLAFRTVRIHRSNNWTQRINNWLLPNADFIRTLVLDLPLTQDGYRSEVPAEELAILRALLEAAGGVRHLAVTWNIWAYLQSECSALQLRRLYLIWDGAYKISAPSLKSLQYPDALVDLTFCAPTGLEYEELWYPLGEYLLPAIGHCANLAYATYAANSIPDGFVSLGVKGAMIVLLGRTEPYEHDTSYMKYRAYPHCSVVCVQNRYQVLEEWVAKMEGRESLLDHTVDIVSVDKE</sequence>
<accession>A0AAD6XUT0</accession>
<dbReference type="AlphaFoldDB" id="A0AAD6XUT0"/>
<dbReference type="Proteomes" id="UP001222325">
    <property type="component" value="Unassembled WGS sequence"/>
</dbReference>
<comment type="caution">
    <text evidence="1">The sequence shown here is derived from an EMBL/GenBank/DDBJ whole genome shotgun (WGS) entry which is preliminary data.</text>
</comment>
<name>A0AAD6XUT0_9AGAR</name>
<proteinExistence type="predicted"/>
<dbReference type="EMBL" id="JARJCN010000005">
    <property type="protein sequence ID" value="KAJ7100968.1"/>
    <property type="molecule type" value="Genomic_DNA"/>
</dbReference>